<organism evidence="1 2">
    <name type="scientific">Vibrio paucivorans</name>
    <dbReference type="NCBI Taxonomy" id="2829489"/>
    <lineage>
        <taxon>Bacteria</taxon>
        <taxon>Pseudomonadati</taxon>
        <taxon>Pseudomonadota</taxon>
        <taxon>Gammaproteobacteria</taxon>
        <taxon>Vibrionales</taxon>
        <taxon>Vibrionaceae</taxon>
        <taxon>Vibrio</taxon>
    </lineage>
</organism>
<dbReference type="RefSeq" id="WP_265688011.1">
    <property type="nucleotide sequence ID" value="NZ_JAKRRX010000065.1"/>
</dbReference>
<comment type="caution">
    <text evidence="1">The sequence shown here is derived from an EMBL/GenBank/DDBJ whole genome shotgun (WGS) entry which is preliminary data.</text>
</comment>
<accession>A0A9X3CEZ3</accession>
<evidence type="ECO:0000313" key="2">
    <source>
        <dbReference type="Proteomes" id="UP001155586"/>
    </source>
</evidence>
<protein>
    <submittedName>
        <fullName evidence="1">Uncharacterized protein</fullName>
    </submittedName>
</protein>
<keyword evidence="2" id="KW-1185">Reference proteome</keyword>
<name>A0A9X3CEZ3_9VIBR</name>
<dbReference type="Proteomes" id="UP001155586">
    <property type="component" value="Unassembled WGS sequence"/>
</dbReference>
<dbReference type="AlphaFoldDB" id="A0A9X3CEZ3"/>
<evidence type="ECO:0000313" key="1">
    <source>
        <dbReference type="EMBL" id="MCW8334607.1"/>
    </source>
</evidence>
<sequence length="385" mass="43359">MATLKKLVLDNLSTIEAEALATGKRLTQKRGSQNLCVIDAFAVPLESHFAKCFSSRFSFKKKYEGLEPSSVYELIVFLGGIGASIKALQNYQKKVKKSSLSEPEGVLNVIDTIEYLLVLAKGKTAQHGLKIAPSPLPFCALCWRRVEGSLNYCLKHHPSRSSGEHKSAKHKLFKAIERHGATENIKSQLRSYQEFKMRDQLLAKKLYMWTSSFSPNPNRLIHIWKSLENSSLRVKSEAIVEAIQSIYPAATAKLRFPEVGEELDELSDWVLKVLADFDESEAYCWLTKDDNVWLDDATDIEIMMTFANMMSRLEAVLTIDALPVAKNGPAKGYGANQDLRSKLEQLVVQYRYSGKKINQSAIARELGLSRQRINVLIKEMKLPTT</sequence>
<dbReference type="EMBL" id="JAKRRX010000065">
    <property type="protein sequence ID" value="MCW8334607.1"/>
    <property type="molecule type" value="Genomic_DNA"/>
</dbReference>
<reference evidence="1" key="1">
    <citation type="submission" date="2022-02" db="EMBL/GenBank/DDBJ databases">
        <title>Vibrio sp. nov., a new bacterium isolated from Bohai sea, China.</title>
        <authorList>
            <person name="Yuan Y."/>
        </authorList>
    </citation>
    <scope>NUCLEOTIDE SEQUENCE</scope>
    <source>
        <strain evidence="1">DBSS07</strain>
    </source>
</reference>
<proteinExistence type="predicted"/>
<gene>
    <name evidence="1" type="ORF">MD483_12325</name>
</gene>